<evidence type="ECO:0000256" key="1">
    <source>
        <dbReference type="ARBA" id="ARBA00004123"/>
    </source>
</evidence>
<dbReference type="Proteomes" id="UP000242146">
    <property type="component" value="Unassembled WGS sequence"/>
</dbReference>
<feature type="compositionally biased region" description="Polar residues" evidence="7">
    <location>
        <begin position="436"/>
        <end position="454"/>
    </location>
</feature>
<dbReference type="InterPro" id="IPR013909">
    <property type="entry name" value="NuBaID_C"/>
</dbReference>
<keyword evidence="5" id="KW-0539">Nucleus</keyword>
<feature type="region of interest" description="Disordered" evidence="7">
    <location>
        <begin position="510"/>
        <end position="534"/>
    </location>
</feature>
<organism evidence="10 11">
    <name type="scientific">Hesseltinella vesiculosa</name>
    <dbReference type="NCBI Taxonomy" id="101127"/>
    <lineage>
        <taxon>Eukaryota</taxon>
        <taxon>Fungi</taxon>
        <taxon>Fungi incertae sedis</taxon>
        <taxon>Mucoromycota</taxon>
        <taxon>Mucoromycotina</taxon>
        <taxon>Mucoromycetes</taxon>
        <taxon>Mucorales</taxon>
        <taxon>Cunninghamellaceae</taxon>
        <taxon>Hesseltinella</taxon>
    </lineage>
</organism>
<feature type="domain" description="NuBaID C-terminal" evidence="9">
    <location>
        <begin position="234"/>
        <end position="314"/>
    </location>
</feature>
<feature type="domain" description="C3HC-type" evidence="8">
    <location>
        <begin position="62"/>
        <end position="174"/>
    </location>
</feature>
<keyword evidence="3" id="KW-0863">Zinc-finger</keyword>
<feature type="coiled-coil region" evidence="6">
    <location>
        <begin position="35"/>
        <end position="69"/>
    </location>
</feature>
<evidence type="ECO:0000259" key="8">
    <source>
        <dbReference type="Pfam" id="PF07967"/>
    </source>
</evidence>
<evidence type="ECO:0008006" key="12">
    <source>
        <dbReference type="Google" id="ProtNLM"/>
    </source>
</evidence>
<feature type="compositionally biased region" description="Low complexity" evidence="7">
    <location>
        <begin position="591"/>
        <end position="602"/>
    </location>
</feature>
<dbReference type="PANTHER" id="PTHR15835:SF6">
    <property type="entry name" value="ZINC FINGER C3HC-TYPE PROTEIN 1"/>
    <property type="match status" value="1"/>
</dbReference>
<evidence type="ECO:0000256" key="5">
    <source>
        <dbReference type="ARBA" id="ARBA00023242"/>
    </source>
</evidence>
<protein>
    <recommendedName>
        <fullName evidence="12">C3HC-type domain-containing protein</fullName>
    </recommendedName>
</protein>
<evidence type="ECO:0000259" key="9">
    <source>
        <dbReference type="Pfam" id="PF08600"/>
    </source>
</evidence>
<name>A0A1X2GE62_9FUNG</name>
<dbReference type="STRING" id="101127.A0A1X2GE62"/>
<gene>
    <name evidence="10" type="ORF">DM01DRAFT_328261</name>
</gene>
<keyword evidence="11" id="KW-1185">Reference proteome</keyword>
<dbReference type="Pfam" id="PF08600">
    <property type="entry name" value="NuBaID_C"/>
    <property type="match status" value="1"/>
</dbReference>
<comment type="subcellular location">
    <subcellularLocation>
        <location evidence="1">Nucleus</location>
    </subcellularLocation>
</comment>
<sequence length="624" mass="69839">MTDPSLSSLHELIDQSRKQFNLPPYISPVEYDAWKQHKQDQLKKQKELLDQAQKQDQEYTGQARFLERLASFSALFINSKTPIDAEQAAKHGWADTHERHQFGVSQVFRLTCIHCQASLDVPNLTSFQAFAASKRMYALYPSFLTRNHQPSCFWHTHACRDSVTALPLTTTSDAFEFLAVSAITYRQWPTALPMVKHSLTESKLRMVDRIIKLIEHVDIFTFPQTQITPSHQAAYLLAMYGWTPLQEGQSTLLKCASCFRHALVANYFRMDDPVDANGQWSADIARRPDCIKGCFDLITEHRSHCPWVNPDKAYAHVKDAYFARPKQPLAGHAWMMEIVGKEWFRLTSDDAKNPRQDLYRADASRYITNGIAKHQWMTEDLSNYVDIRNRKRARLAEGDIAITERDPTPVPTANKRGKLDAEDPGKTLAPPDGTENDTTPCASLAISVTSQPATVLSPDEQQRATHLADSKANTATATDEPPLETTSGAQPSTIIENVSIFSSKSQNVIVEQPTAEEPTVEEPIAEEPTVEEPMAEEPIVDEPMVEEPAVAEPIVEEPAVEVPLNEEPMAEEPAVEGPAVEEPITEVPTAEEPAVDIPIVEEPVVEEPVVEEPVVEEPIVEEPI</sequence>
<proteinExistence type="predicted"/>
<reference evidence="10 11" key="1">
    <citation type="submission" date="2016-07" db="EMBL/GenBank/DDBJ databases">
        <title>Pervasive Adenine N6-methylation of Active Genes in Fungi.</title>
        <authorList>
            <consortium name="DOE Joint Genome Institute"/>
            <person name="Mondo S.J."/>
            <person name="Dannebaum R.O."/>
            <person name="Kuo R.C."/>
            <person name="Labutti K."/>
            <person name="Haridas S."/>
            <person name="Kuo A."/>
            <person name="Salamov A."/>
            <person name="Ahrendt S.R."/>
            <person name="Lipzen A."/>
            <person name="Sullivan W."/>
            <person name="Andreopoulos W.B."/>
            <person name="Clum A."/>
            <person name="Lindquist E."/>
            <person name="Daum C."/>
            <person name="Ramamoorthy G.K."/>
            <person name="Gryganskyi A."/>
            <person name="Culley D."/>
            <person name="Magnuson J.K."/>
            <person name="James T.Y."/>
            <person name="O'Malley M.A."/>
            <person name="Stajich J.E."/>
            <person name="Spatafora J.W."/>
            <person name="Visel A."/>
            <person name="Grigoriev I.V."/>
        </authorList>
    </citation>
    <scope>NUCLEOTIDE SEQUENCE [LARGE SCALE GENOMIC DNA]</scope>
    <source>
        <strain evidence="10 11">NRRL 3301</strain>
    </source>
</reference>
<feature type="region of interest" description="Disordered" evidence="7">
    <location>
        <begin position="559"/>
        <end position="624"/>
    </location>
</feature>
<keyword evidence="4" id="KW-0862">Zinc</keyword>
<feature type="compositionally biased region" description="Acidic residues" evidence="7">
    <location>
        <begin position="518"/>
        <end position="534"/>
    </location>
</feature>
<evidence type="ECO:0000256" key="7">
    <source>
        <dbReference type="SAM" id="MobiDB-lite"/>
    </source>
</evidence>
<dbReference type="GO" id="GO:0008270">
    <property type="term" value="F:zinc ion binding"/>
    <property type="evidence" value="ECO:0007669"/>
    <property type="project" value="UniProtKB-KW"/>
</dbReference>
<dbReference type="AlphaFoldDB" id="A0A1X2GE62"/>
<evidence type="ECO:0000313" key="11">
    <source>
        <dbReference type="Proteomes" id="UP000242146"/>
    </source>
</evidence>
<dbReference type="PANTHER" id="PTHR15835">
    <property type="entry name" value="NUCLEAR-INTERACTING PARTNER OF ALK"/>
    <property type="match status" value="1"/>
</dbReference>
<dbReference type="GO" id="GO:0005634">
    <property type="term" value="C:nucleus"/>
    <property type="evidence" value="ECO:0007669"/>
    <property type="project" value="UniProtKB-SubCell"/>
</dbReference>
<feature type="non-terminal residue" evidence="10">
    <location>
        <position position="624"/>
    </location>
</feature>
<feature type="compositionally biased region" description="Acidic residues" evidence="7">
    <location>
        <begin position="603"/>
        <end position="624"/>
    </location>
</feature>
<dbReference type="Pfam" id="PF07967">
    <property type="entry name" value="zf-C3HC"/>
    <property type="match status" value="1"/>
</dbReference>
<keyword evidence="6" id="KW-0175">Coiled coil</keyword>
<comment type="caution">
    <text evidence="10">The sequence shown here is derived from an EMBL/GenBank/DDBJ whole genome shotgun (WGS) entry which is preliminary data.</text>
</comment>
<accession>A0A1X2GE62</accession>
<feature type="region of interest" description="Disordered" evidence="7">
    <location>
        <begin position="402"/>
        <end position="492"/>
    </location>
</feature>
<feature type="compositionally biased region" description="Basic and acidic residues" evidence="7">
    <location>
        <begin position="460"/>
        <end position="469"/>
    </location>
</feature>
<evidence type="ECO:0000256" key="4">
    <source>
        <dbReference type="ARBA" id="ARBA00022833"/>
    </source>
</evidence>
<dbReference type="OrthoDB" id="2592092at2759"/>
<keyword evidence="2" id="KW-0479">Metal-binding</keyword>
<evidence type="ECO:0000256" key="6">
    <source>
        <dbReference type="SAM" id="Coils"/>
    </source>
</evidence>
<dbReference type="EMBL" id="MCGT01000020">
    <property type="protein sequence ID" value="ORX51708.1"/>
    <property type="molecule type" value="Genomic_DNA"/>
</dbReference>
<evidence type="ECO:0000256" key="2">
    <source>
        <dbReference type="ARBA" id="ARBA00022723"/>
    </source>
</evidence>
<evidence type="ECO:0000256" key="3">
    <source>
        <dbReference type="ARBA" id="ARBA00022771"/>
    </source>
</evidence>
<evidence type="ECO:0000313" key="10">
    <source>
        <dbReference type="EMBL" id="ORX51708.1"/>
    </source>
</evidence>
<dbReference type="InterPro" id="IPR012935">
    <property type="entry name" value="NuBaID_N"/>
</dbReference>